<proteinExistence type="predicted"/>
<reference evidence="1 2" key="1">
    <citation type="submission" date="2007-06" db="EMBL/GenBank/DDBJ databases">
        <authorList>
            <person name="Shimkets L."/>
            <person name="Ferriera S."/>
            <person name="Johnson J."/>
            <person name="Kravitz S."/>
            <person name="Beeson K."/>
            <person name="Sutton G."/>
            <person name="Rogers Y.-H."/>
            <person name="Friedman R."/>
            <person name="Frazier M."/>
            <person name="Venter J.C."/>
        </authorList>
    </citation>
    <scope>NUCLEOTIDE SEQUENCE [LARGE SCALE GENOMIC DNA]</scope>
    <source>
        <strain evidence="1 2">SIR-1</strain>
    </source>
</reference>
<keyword evidence="2" id="KW-1185">Reference proteome</keyword>
<dbReference type="RefSeq" id="WP_006969506.1">
    <property type="nucleotide sequence ID" value="NZ_ABCS01000004.1"/>
</dbReference>
<dbReference type="STRING" id="391625.PPSIR1_40135"/>
<dbReference type="EMBL" id="ABCS01000004">
    <property type="protein sequence ID" value="EDM81229.1"/>
    <property type="molecule type" value="Genomic_DNA"/>
</dbReference>
<protein>
    <submittedName>
        <fullName evidence="1">Uncharacterized protein</fullName>
    </submittedName>
</protein>
<organism evidence="1 2">
    <name type="scientific">Plesiocystis pacifica SIR-1</name>
    <dbReference type="NCBI Taxonomy" id="391625"/>
    <lineage>
        <taxon>Bacteria</taxon>
        <taxon>Pseudomonadati</taxon>
        <taxon>Myxococcota</taxon>
        <taxon>Polyangia</taxon>
        <taxon>Nannocystales</taxon>
        <taxon>Nannocystaceae</taxon>
        <taxon>Plesiocystis</taxon>
    </lineage>
</organism>
<name>A6FYF7_9BACT</name>
<sequence length="191" mass="21076">MTQSSASAPNLVFDGTLESFFYEELEGASEREGMALDRDLGAYLVHMLASHARRPQIAGRTSPALATQFLAARESGAAALREVGDRALYIAGVVPDSLERSPVNVGYVAGIGSAAYREIHARRARLEVFRRLADRFEEIVELLGRMLRGGSGERDLLGLYERWRRRGDPRDARRLVEAGIHIDAHGSDLIQ</sequence>
<evidence type="ECO:0000313" key="2">
    <source>
        <dbReference type="Proteomes" id="UP000005801"/>
    </source>
</evidence>
<gene>
    <name evidence="1" type="ORF">PPSIR1_40135</name>
</gene>
<dbReference type="OrthoDB" id="5508063at2"/>
<comment type="caution">
    <text evidence="1">The sequence shown here is derived from an EMBL/GenBank/DDBJ whole genome shotgun (WGS) entry which is preliminary data.</text>
</comment>
<dbReference type="Proteomes" id="UP000005801">
    <property type="component" value="Unassembled WGS sequence"/>
</dbReference>
<accession>A6FYF7</accession>
<evidence type="ECO:0000313" key="1">
    <source>
        <dbReference type="EMBL" id="EDM81229.1"/>
    </source>
</evidence>
<dbReference type="AlphaFoldDB" id="A6FYF7"/>